<sequence length="311" mass="34206">MWTHWRLRRSAPALKSACIDRALHGGENGTIHTRERLFLTGVLFLFQNTKKPTSRALISRCRITFNAQLHGSTSKLWGSPRRDAIITRGGRPGQSTNAPKKDVAKSYVCMYITATRILQARGWLSGSAGGTGSARSKGSVPAAQRMALTDGRLALMHVILIVWRTSVEAWREDQRTSACARDLLHRVCGAPVRCICARRFRGLTDPTRAWRRKEAARSHAQPSMPPVTCNACTAGSDAPCGVVPTRPSSLYFRVFVVFMGAYGILSRVHSSICGLSITAEQFTLGDSKLTVHLLGSDHHPTFSIRERGRLA</sequence>
<protein>
    <submittedName>
        <fullName evidence="1">Uncharacterized protein</fullName>
    </submittedName>
</protein>
<reference evidence="1" key="1">
    <citation type="submission" date="2020-11" db="EMBL/GenBank/DDBJ databases">
        <authorList>
            <consortium name="DOE Joint Genome Institute"/>
            <person name="Ahrendt S."/>
            <person name="Riley R."/>
            <person name="Andreopoulos W."/>
            <person name="Labutti K."/>
            <person name="Pangilinan J."/>
            <person name="Ruiz-Duenas F.J."/>
            <person name="Barrasa J.M."/>
            <person name="Sanchez-Garcia M."/>
            <person name="Camarero S."/>
            <person name="Miyauchi S."/>
            <person name="Serrano A."/>
            <person name="Linde D."/>
            <person name="Babiker R."/>
            <person name="Drula E."/>
            <person name="Ayuso-Fernandez I."/>
            <person name="Pacheco R."/>
            <person name="Padilla G."/>
            <person name="Ferreira P."/>
            <person name="Barriuso J."/>
            <person name="Kellner H."/>
            <person name="Castanera R."/>
            <person name="Alfaro M."/>
            <person name="Ramirez L."/>
            <person name="Pisabarro A.G."/>
            <person name="Kuo A."/>
            <person name="Tritt A."/>
            <person name="Lipzen A."/>
            <person name="He G."/>
            <person name="Yan M."/>
            <person name="Ng V."/>
            <person name="Cullen D."/>
            <person name="Martin F."/>
            <person name="Rosso M.-N."/>
            <person name="Henrissat B."/>
            <person name="Hibbett D."/>
            <person name="Martinez A.T."/>
            <person name="Grigoriev I.V."/>
        </authorList>
    </citation>
    <scope>NUCLEOTIDE SEQUENCE</scope>
    <source>
        <strain evidence="1">CIRM-BRFM 674</strain>
    </source>
</reference>
<dbReference type="AlphaFoldDB" id="A0A9P6CX00"/>
<proteinExistence type="predicted"/>
<evidence type="ECO:0000313" key="2">
    <source>
        <dbReference type="Proteomes" id="UP000807469"/>
    </source>
</evidence>
<accession>A0A9P6CX00</accession>
<evidence type="ECO:0000313" key="1">
    <source>
        <dbReference type="EMBL" id="KAF9476140.1"/>
    </source>
</evidence>
<comment type="caution">
    <text evidence="1">The sequence shown here is derived from an EMBL/GenBank/DDBJ whole genome shotgun (WGS) entry which is preliminary data.</text>
</comment>
<dbReference type="EMBL" id="MU155305">
    <property type="protein sequence ID" value="KAF9476140.1"/>
    <property type="molecule type" value="Genomic_DNA"/>
</dbReference>
<keyword evidence="2" id="KW-1185">Reference proteome</keyword>
<name>A0A9P6CX00_9AGAR</name>
<organism evidence="1 2">
    <name type="scientific">Pholiota conissans</name>
    <dbReference type="NCBI Taxonomy" id="109636"/>
    <lineage>
        <taxon>Eukaryota</taxon>
        <taxon>Fungi</taxon>
        <taxon>Dikarya</taxon>
        <taxon>Basidiomycota</taxon>
        <taxon>Agaricomycotina</taxon>
        <taxon>Agaricomycetes</taxon>
        <taxon>Agaricomycetidae</taxon>
        <taxon>Agaricales</taxon>
        <taxon>Agaricineae</taxon>
        <taxon>Strophariaceae</taxon>
        <taxon>Pholiota</taxon>
    </lineage>
</organism>
<dbReference type="Proteomes" id="UP000807469">
    <property type="component" value="Unassembled WGS sequence"/>
</dbReference>
<gene>
    <name evidence="1" type="ORF">BDN70DRAFT_952381</name>
</gene>